<evidence type="ECO:0000313" key="14">
    <source>
        <dbReference type="Proteomes" id="UP000825729"/>
    </source>
</evidence>
<comment type="caution">
    <text evidence="13">The sequence shown here is derived from an EMBL/GenBank/DDBJ whole genome shotgun (WGS) entry which is preliminary data.</text>
</comment>
<keyword evidence="8" id="KW-0653">Protein transport</keyword>
<dbReference type="PANTHER" id="PTHR13135">
    <property type="entry name" value="CYTOSOLIC RESINIFERATOXIN BINDING PROTEIN RBP-26"/>
    <property type="match status" value="1"/>
</dbReference>
<evidence type="ECO:0000256" key="6">
    <source>
        <dbReference type="ARBA" id="ARBA00022490"/>
    </source>
</evidence>
<dbReference type="GO" id="GO:0005737">
    <property type="term" value="C:cytoplasm"/>
    <property type="evidence" value="ECO:0007669"/>
    <property type="project" value="UniProtKB-SubCell"/>
</dbReference>
<feature type="region of interest" description="Disordered" evidence="11">
    <location>
        <begin position="22"/>
        <end position="80"/>
    </location>
</feature>
<feature type="compositionally biased region" description="Acidic residues" evidence="11">
    <location>
        <begin position="22"/>
        <end position="35"/>
    </location>
</feature>
<dbReference type="GO" id="GO:0003723">
    <property type="term" value="F:RNA binding"/>
    <property type="evidence" value="ECO:0007669"/>
    <property type="project" value="UniProtKB-KW"/>
</dbReference>
<feature type="domain" description="Phosphorylated adapter RNA export protein RNA-binding" evidence="12">
    <location>
        <begin position="90"/>
        <end position="170"/>
    </location>
</feature>
<dbReference type="InterPro" id="IPR038092">
    <property type="entry name" value="PHAX_RNA-binding_sf"/>
</dbReference>
<evidence type="ECO:0000259" key="12">
    <source>
        <dbReference type="Pfam" id="PF10258"/>
    </source>
</evidence>
<evidence type="ECO:0000256" key="7">
    <source>
        <dbReference type="ARBA" id="ARBA00022884"/>
    </source>
</evidence>
<reference evidence="13 14" key="1">
    <citation type="submission" date="2021-07" db="EMBL/GenBank/DDBJ databases">
        <title>The Aristolochia fimbriata genome: insights into angiosperm evolution, floral development and chemical biosynthesis.</title>
        <authorList>
            <person name="Jiao Y."/>
        </authorList>
    </citation>
    <scope>NUCLEOTIDE SEQUENCE [LARGE SCALE GENOMIC DNA]</scope>
    <source>
        <strain evidence="13">IBCAS-2021</strain>
        <tissue evidence="13">Leaf</tissue>
    </source>
</reference>
<evidence type="ECO:0000256" key="1">
    <source>
        <dbReference type="ARBA" id="ARBA00004123"/>
    </source>
</evidence>
<proteinExistence type="inferred from homology"/>
<comment type="similarity">
    <text evidence="3">Belongs to the PHAX family.</text>
</comment>
<keyword evidence="9" id="KW-0539">Nucleus</keyword>
<dbReference type="Pfam" id="PF10258">
    <property type="entry name" value="PHAX_RNA-bd"/>
    <property type="match status" value="1"/>
</dbReference>
<keyword evidence="6" id="KW-0963">Cytoplasm</keyword>
<keyword evidence="5" id="KW-0813">Transport</keyword>
<dbReference type="Proteomes" id="UP000825729">
    <property type="component" value="Unassembled WGS sequence"/>
</dbReference>
<dbReference type="GO" id="GO:0015031">
    <property type="term" value="P:protein transport"/>
    <property type="evidence" value="ECO:0007669"/>
    <property type="project" value="UniProtKB-KW"/>
</dbReference>
<dbReference type="InterPro" id="IPR039047">
    <property type="entry name" value="PHAX"/>
</dbReference>
<feature type="compositionally biased region" description="Polar residues" evidence="11">
    <location>
        <begin position="205"/>
        <end position="226"/>
    </location>
</feature>
<evidence type="ECO:0000313" key="13">
    <source>
        <dbReference type="EMBL" id="KAG9455586.1"/>
    </source>
</evidence>
<dbReference type="GO" id="GO:0006408">
    <property type="term" value="P:snRNA export from nucleus"/>
    <property type="evidence" value="ECO:0007669"/>
    <property type="project" value="InterPro"/>
</dbReference>
<feature type="region of interest" description="Disordered" evidence="11">
    <location>
        <begin position="198"/>
        <end position="230"/>
    </location>
</feature>
<dbReference type="InterPro" id="IPR019385">
    <property type="entry name" value="PHAX_RNA-binding_domain"/>
</dbReference>
<protein>
    <recommendedName>
        <fullName evidence="4">Phosphorylated adapter RNA export protein</fullName>
    </recommendedName>
    <alternativeName>
        <fullName evidence="10">RNA U small nuclear RNA export adapter protein</fullName>
    </alternativeName>
</protein>
<keyword evidence="7" id="KW-0694">RNA-binding</keyword>
<dbReference type="PANTHER" id="PTHR13135:SF0">
    <property type="entry name" value="PHOSPHORYLATED ADAPTER RNA EXPORT PROTEIN"/>
    <property type="match status" value="1"/>
</dbReference>
<evidence type="ECO:0000256" key="8">
    <source>
        <dbReference type="ARBA" id="ARBA00022927"/>
    </source>
</evidence>
<name>A0AAV7F4E1_ARIFI</name>
<comment type="subcellular location">
    <subcellularLocation>
        <location evidence="2">Cytoplasm</location>
    </subcellularLocation>
    <subcellularLocation>
        <location evidence="1">Nucleus</location>
    </subcellularLocation>
</comment>
<dbReference type="GO" id="GO:0005634">
    <property type="term" value="C:nucleus"/>
    <property type="evidence" value="ECO:0007669"/>
    <property type="project" value="UniProtKB-SubCell"/>
</dbReference>
<dbReference type="AlphaFoldDB" id="A0AAV7F4E1"/>
<evidence type="ECO:0000256" key="4">
    <source>
        <dbReference type="ARBA" id="ARBA00016856"/>
    </source>
</evidence>
<evidence type="ECO:0000256" key="5">
    <source>
        <dbReference type="ARBA" id="ARBA00022448"/>
    </source>
</evidence>
<feature type="compositionally biased region" description="Basic residues" evidence="11">
    <location>
        <begin position="67"/>
        <end position="79"/>
    </location>
</feature>
<organism evidence="13 14">
    <name type="scientific">Aristolochia fimbriata</name>
    <name type="common">White veined hardy Dutchman's pipe vine</name>
    <dbReference type="NCBI Taxonomy" id="158543"/>
    <lineage>
        <taxon>Eukaryota</taxon>
        <taxon>Viridiplantae</taxon>
        <taxon>Streptophyta</taxon>
        <taxon>Embryophyta</taxon>
        <taxon>Tracheophyta</taxon>
        <taxon>Spermatophyta</taxon>
        <taxon>Magnoliopsida</taxon>
        <taxon>Magnoliidae</taxon>
        <taxon>Piperales</taxon>
        <taxon>Aristolochiaceae</taxon>
        <taxon>Aristolochia</taxon>
    </lineage>
</organism>
<accession>A0AAV7F4E1</accession>
<dbReference type="EMBL" id="JAINDJ010000002">
    <property type="protein sequence ID" value="KAG9455586.1"/>
    <property type="molecule type" value="Genomic_DNA"/>
</dbReference>
<dbReference type="Gene3D" id="1.10.10.1440">
    <property type="entry name" value="PHAX RNA-binding domain"/>
    <property type="match status" value="1"/>
</dbReference>
<evidence type="ECO:0000256" key="3">
    <source>
        <dbReference type="ARBA" id="ARBA00006094"/>
    </source>
</evidence>
<evidence type="ECO:0000256" key="9">
    <source>
        <dbReference type="ARBA" id="ARBA00023242"/>
    </source>
</evidence>
<evidence type="ECO:0000256" key="10">
    <source>
        <dbReference type="ARBA" id="ARBA00030834"/>
    </source>
</evidence>
<evidence type="ECO:0000256" key="11">
    <source>
        <dbReference type="SAM" id="MobiDB-lite"/>
    </source>
</evidence>
<sequence>MAGNECILQALYEEDTLDDIDEDVDMIDADTDEAEPVIPLAESTGSLNEDGKTDKQEPQGFKNFKSKEKKKKKKKKKRVASNGVTDINRFVTDTCRHLKERKSYLVWNAVGCLGVSAMRELVKEVDTIQNCGGQLTADGKRSRNGGGILWNILKTREPNAYKEIMKKGKEFEKQFRQQYTRGGPKENIERCPVSVANASDGASHKMSSGTQTALDSQPQESEQTNGEGVRVSILNRIRVPVTYDDDLLVGDDKENAAQS</sequence>
<gene>
    <name evidence="13" type="ORF">H6P81_000094</name>
</gene>
<keyword evidence="14" id="KW-1185">Reference proteome</keyword>
<evidence type="ECO:0000256" key="2">
    <source>
        <dbReference type="ARBA" id="ARBA00004496"/>
    </source>
</evidence>